<dbReference type="GO" id="GO:0001080">
    <property type="term" value="P:nitrogen catabolite activation of transcription from RNA polymerase II promoter"/>
    <property type="evidence" value="ECO:0007669"/>
    <property type="project" value="TreeGrafter"/>
</dbReference>
<feature type="compositionally biased region" description="Polar residues" evidence="7">
    <location>
        <begin position="229"/>
        <end position="240"/>
    </location>
</feature>
<keyword evidence="3" id="KW-0805">Transcription regulation</keyword>
<protein>
    <recommendedName>
        <fullName evidence="8">Zn(2)-C6 fungal-type domain-containing protein</fullName>
    </recommendedName>
</protein>
<dbReference type="PROSITE" id="PS00463">
    <property type="entry name" value="ZN2_CY6_FUNGAL_1"/>
    <property type="match status" value="1"/>
</dbReference>
<dbReference type="InterPro" id="IPR036864">
    <property type="entry name" value="Zn2-C6_fun-type_DNA-bd_sf"/>
</dbReference>
<dbReference type="CDD" id="cd00067">
    <property type="entry name" value="GAL4"/>
    <property type="match status" value="1"/>
</dbReference>
<keyword evidence="2" id="KW-0862">Zinc</keyword>
<evidence type="ECO:0000313" key="10">
    <source>
        <dbReference type="Proteomes" id="UP001162090"/>
    </source>
</evidence>
<dbReference type="Proteomes" id="UP001162090">
    <property type="component" value="Chromosome 2"/>
</dbReference>
<feature type="compositionally biased region" description="Basic and acidic residues" evidence="7">
    <location>
        <begin position="39"/>
        <end position="48"/>
    </location>
</feature>
<evidence type="ECO:0000256" key="2">
    <source>
        <dbReference type="ARBA" id="ARBA00022833"/>
    </source>
</evidence>
<feature type="compositionally biased region" description="Polar residues" evidence="7">
    <location>
        <begin position="71"/>
        <end position="82"/>
    </location>
</feature>
<gene>
    <name evidence="9" type="primary">SUVC02G6240</name>
    <name evidence="9" type="ORF">SUVC_02G6240</name>
</gene>
<dbReference type="InterPro" id="IPR001138">
    <property type="entry name" value="Zn2Cys6_DnaBD"/>
</dbReference>
<dbReference type="EMBL" id="OX365913">
    <property type="protein sequence ID" value="CAI4056735.1"/>
    <property type="molecule type" value="Genomic_DNA"/>
</dbReference>
<dbReference type="GO" id="GO:0003677">
    <property type="term" value="F:DNA binding"/>
    <property type="evidence" value="ECO:0007669"/>
    <property type="project" value="UniProtKB-KW"/>
</dbReference>
<dbReference type="GO" id="GO:0005634">
    <property type="term" value="C:nucleus"/>
    <property type="evidence" value="ECO:0007669"/>
    <property type="project" value="TreeGrafter"/>
</dbReference>
<dbReference type="InterPro" id="IPR050797">
    <property type="entry name" value="Carb_Metab_Trans_Reg"/>
</dbReference>
<dbReference type="AlphaFoldDB" id="A0AA35JDW8"/>
<evidence type="ECO:0000313" key="9">
    <source>
        <dbReference type="EMBL" id="CAI4056735.1"/>
    </source>
</evidence>
<dbReference type="PROSITE" id="PS50048">
    <property type="entry name" value="ZN2_CY6_FUNGAL_2"/>
    <property type="match status" value="1"/>
</dbReference>
<dbReference type="PANTHER" id="PTHR31668:SF9">
    <property type="entry name" value="URACIL CATABOLISM PROTEIN 2"/>
    <property type="match status" value="1"/>
</dbReference>
<feature type="region of interest" description="Disordered" evidence="7">
    <location>
        <begin position="214"/>
        <end position="240"/>
    </location>
</feature>
<reference evidence="9" key="1">
    <citation type="submission" date="2022-10" db="EMBL/GenBank/DDBJ databases">
        <authorList>
            <person name="Byrne P K."/>
        </authorList>
    </citation>
    <scope>NUCLEOTIDE SEQUENCE</scope>
    <source>
        <strain evidence="9">CBS7001</strain>
    </source>
</reference>
<dbReference type="PANTHER" id="PTHR31668">
    <property type="entry name" value="GLUCOSE TRANSPORT TRANSCRIPTION REGULATOR RGT1-RELATED-RELATED"/>
    <property type="match status" value="1"/>
</dbReference>
<evidence type="ECO:0000256" key="1">
    <source>
        <dbReference type="ARBA" id="ARBA00022723"/>
    </source>
</evidence>
<feature type="region of interest" description="Disordered" evidence="7">
    <location>
        <begin position="1"/>
        <end position="92"/>
    </location>
</feature>
<keyword evidence="6" id="KW-0539">Nucleus</keyword>
<sequence>MDINPNAPVNLIPNDLPMTSKNETGSGRVRNSIRSIINHPEDRPKANEVNEVNEVNGVNEANGTNEASEASEANSPKNTSSNKKPRKKRKTFSCDTCRRVKTRCDFEPFIGKCYRCNVLQLDCSLAKNKDNEILSTLREDGLLKKINSISSNIASFAHSSRDVSNESQSSAGRNEMGTINNYVINERLSSLEDHIKSLHQKMDSIITSAKLINNNDAENRKEDRKTPEDPSNTNLSTSAEEIQKIGKYSKESLFLNGFKLKESPLKLLHDIDERLFPSKATSKAAMLAGQQRPYAVARVNFLHFYESHQELCHKLAKEFLVRSHFWIIPGGRKEIDVEYAHSHLFITSVFTIIAMSFADNDKYAEEQEILYPLVERLLTNTLTMFEKLTAFDIEAILYCCMFHISRKAKRYRQLKFNSLVLSNFALNSLLHVIDFYQIKDRVLIKEEYNSEDLYHLRILNSLTACYLEYSISYGDIREQDDMLKEFNKLVAKFPQANFGDDIKISEINLGDIVNGIFMNLKNYFIKCLTEFDNGMHGTDETAFVFVFAELNYWLKNWEELLTKDGGGVLLFTFDFYHIMICRTFLSEFFSTLRSNKTFLKLILNTMKEHSFSLLKGFLRLPPTLIRGAPIFTCHQLVYACLTLCDYLYWFDISQRQQVLSLCTKVYWHLSTIGEKMNEATDNVGKIIKSIIDTSKTRIDVGDYPLSSQENNVDDTIMTTANRCIESTTSHIVKPASSSTNNSTLHESSSNSHFMIPDVDQFNSFEDFFQDFFDNLKPNSQKMFTNDNKAEQTT</sequence>
<dbReference type="Pfam" id="PF00172">
    <property type="entry name" value="Zn_clus"/>
    <property type="match status" value="1"/>
</dbReference>
<dbReference type="Gene3D" id="4.10.240.10">
    <property type="entry name" value="Zn(2)-C6 fungal-type DNA-binding domain"/>
    <property type="match status" value="1"/>
</dbReference>
<evidence type="ECO:0000259" key="8">
    <source>
        <dbReference type="PROSITE" id="PS50048"/>
    </source>
</evidence>
<keyword evidence="4" id="KW-0238">DNA-binding</keyword>
<keyword evidence="5" id="KW-0804">Transcription</keyword>
<evidence type="ECO:0000256" key="6">
    <source>
        <dbReference type="ARBA" id="ARBA00023242"/>
    </source>
</evidence>
<name>A0AA35JDW8_SACUV</name>
<feature type="compositionally biased region" description="Low complexity" evidence="7">
    <location>
        <begin position="49"/>
        <end position="67"/>
    </location>
</feature>
<dbReference type="GO" id="GO:0008270">
    <property type="term" value="F:zinc ion binding"/>
    <property type="evidence" value="ECO:0007669"/>
    <property type="project" value="InterPro"/>
</dbReference>
<accession>A0AA35JDW8</accession>
<dbReference type="SUPFAM" id="SSF57701">
    <property type="entry name" value="Zn2/Cys6 DNA-binding domain"/>
    <property type="match status" value="1"/>
</dbReference>
<organism evidence="9 10">
    <name type="scientific">Saccharomyces uvarum</name>
    <name type="common">Yeast</name>
    <name type="synonym">Saccharomyces bayanus var. uvarum</name>
    <dbReference type="NCBI Taxonomy" id="230603"/>
    <lineage>
        <taxon>Eukaryota</taxon>
        <taxon>Fungi</taxon>
        <taxon>Dikarya</taxon>
        <taxon>Ascomycota</taxon>
        <taxon>Saccharomycotina</taxon>
        <taxon>Saccharomycetes</taxon>
        <taxon>Saccharomycetales</taxon>
        <taxon>Saccharomycetaceae</taxon>
        <taxon>Saccharomyces</taxon>
    </lineage>
</organism>
<dbReference type="SMART" id="SM00066">
    <property type="entry name" value="GAL4"/>
    <property type="match status" value="1"/>
</dbReference>
<evidence type="ECO:0000256" key="3">
    <source>
        <dbReference type="ARBA" id="ARBA00023015"/>
    </source>
</evidence>
<proteinExistence type="predicted"/>
<feature type="domain" description="Zn(2)-C6 fungal-type" evidence="8">
    <location>
        <begin position="93"/>
        <end position="125"/>
    </location>
</feature>
<feature type="compositionally biased region" description="Basic and acidic residues" evidence="7">
    <location>
        <begin position="217"/>
        <end position="228"/>
    </location>
</feature>
<evidence type="ECO:0000256" key="4">
    <source>
        <dbReference type="ARBA" id="ARBA00023125"/>
    </source>
</evidence>
<keyword evidence="1" id="KW-0479">Metal-binding</keyword>
<dbReference type="GO" id="GO:0000981">
    <property type="term" value="F:DNA-binding transcription factor activity, RNA polymerase II-specific"/>
    <property type="evidence" value="ECO:0007669"/>
    <property type="project" value="InterPro"/>
</dbReference>
<evidence type="ECO:0000256" key="5">
    <source>
        <dbReference type="ARBA" id="ARBA00023163"/>
    </source>
</evidence>
<evidence type="ECO:0000256" key="7">
    <source>
        <dbReference type="SAM" id="MobiDB-lite"/>
    </source>
</evidence>